<accession>A0A0K1EI81</accession>
<gene>
    <name evidence="1" type="ORF">CMC5_047110</name>
</gene>
<dbReference type="PATRIC" id="fig|52.7.peg.5198"/>
<dbReference type="Gene3D" id="3.40.630.10">
    <property type="entry name" value="Zn peptidases"/>
    <property type="match status" value="1"/>
</dbReference>
<organism evidence="1 2">
    <name type="scientific">Chondromyces crocatus</name>
    <dbReference type="NCBI Taxonomy" id="52"/>
    <lineage>
        <taxon>Bacteria</taxon>
        <taxon>Pseudomonadati</taxon>
        <taxon>Myxococcota</taxon>
        <taxon>Polyangia</taxon>
        <taxon>Polyangiales</taxon>
        <taxon>Polyangiaceae</taxon>
        <taxon>Chondromyces</taxon>
    </lineage>
</organism>
<dbReference type="SUPFAM" id="SSF53187">
    <property type="entry name" value="Zn-dependent exopeptidases"/>
    <property type="match status" value="1"/>
</dbReference>
<evidence type="ECO:0008006" key="3">
    <source>
        <dbReference type="Google" id="ProtNLM"/>
    </source>
</evidence>
<reference evidence="1 2" key="1">
    <citation type="submission" date="2015-07" db="EMBL/GenBank/DDBJ databases">
        <title>Genome analysis of myxobacterium Chondromyces crocatus Cm c5 reveals a high potential for natural compound synthesis and the genetic basis for the loss of fruiting body formation.</title>
        <authorList>
            <person name="Zaburannyi N."/>
            <person name="Bunk B."/>
            <person name="Maier J."/>
            <person name="Overmann J."/>
            <person name="Mueller R."/>
        </authorList>
    </citation>
    <scope>NUCLEOTIDE SEQUENCE [LARGE SCALE GENOMIC DNA]</scope>
    <source>
        <strain evidence="1 2">Cm c5</strain>
    </source>
</reference>
<evidence type="ECO:0000313" key="1">
    <source>
        <dbReference type="EMBL" id="AKT40555.1"/>
    </source>
</evidence>
<proteinExistence type="predicted"/>
<dbReference type="STRING" id="52.CMC5_047110"/>
<dbReference type="Proteomes" id="UP000067626">
    <property type="component" value="Chromosome"/>
</dbReference>
<dbReference type="OrthoDB" id="5443984at2"/>
<name>A0A0K1EI81_CHOCO</name>
<dbReference type="EMBL" id="CP012159">
    <property type="protein sequence ID" value="AKT40555.1"/>
    <property type="molecule type" value="Genomic_DNA"/>
</dbReference>
<protein>
    <recommendedName>
        <fullName evidence="3">Peptidase M20 dimerisation domain-containing protein</fullName>
    </recommendedName>
</protein>
<sequence>MIVGQPFVAATKGPAHDAMVASLSAAYDKDVVSLGQGASIPLCNVFQTTFPKAEIMLLGVEEPKALIHAPNESVDPSEIENMSLSLALFLQKFAAARS</sequence>
<dbReference type="AlphaFoldDB" id="A0A0K1EI81"/>
<dbReference type="KEGG" id="ccro:CMC5_047110"/>
<keyword evidence="2" id="KW-1185">Reference proteome</keyword>
<evidence type="ECO:0000313" key="2">
    <source>
        <dbReference type="Proteomes" id="UP000067626"/>
    </source>
</evidence>